<dbReference type="PANTHER" id="PTHR43652:SF1">
    <property type="entry name" value="RESPONSE REGULATOR"/>
    <property type="match status" value="1"/>
</dbReference>
<proteinExistence type="predicted"/>
<evidence type="ECO:0000313" key="9">
    <source>
        <dbReference type="EMBL" id="SSW94586.1"/>
    </source>
</evidence>
<dbReference type="EMBL" id="UFQR01000001">
    <property type="protein sequence ID" value="SSW94586.1"/>
    <property type="molecule type" value="Genomic_DNA"/>
</dbReference>
<dbReference type="SUPFAM" id="SSF116726">
    <property type="entry name" value="TrkA C-terminal domain-like"/>
    <property type="match status" value="2"/>
</dbReference>
<evidence type="ECO:0000256" key="4">
    <source>
        <dbReference type="ARBA" id="ARBA00022737"/>
    </source>
</evidence>
<feature type="domain" description="RCK C-terminal" evidence="8">
    <location>
        <begin position="215"/>
        <end position="299"/>
    </location>
</feature>
<feature type="domain" description="RCK C-terminal" evidence="8">
    <location>
        <begin position="119"/>
        <end position="208"/>
    </location>
</feature>
<evidence type="ECO:0000259" key="8">
    <source>
        <dbReference type="PROSITE" id="PS51202"/>
    </source>
</evidence>
<protein>
    <recommendedName>
        <fullName evidence="8">RCK C-terminal domain-containing protein</fullName>
    </recommendedName>
</protein>
<evidence type="ECO:0000256" key="1">
    <source>
        <dbReference type="ARBA" id="ARBA00004141"/>
    </source>
</evidence>
<evidence type="ECO:0000256" key="2">
    <source>
        <dbReference type="ARBA" id="ARBA00022448"/>
    </source>
</evidence>
<evidence type="ECO:0000256" key="3">
    <source>
        <dbReference type="ARBA" id="ARBA00022692"/>
    </source>
</evidence>
<evidence type="ECO:0000256" key="7">
    <source>
        <dbReference type="SAM" id="Phobius"/>
    </source>
</evidence>
<feature type="transmembrane region" description="Helical" evidence="7">
    <location>
        <begin position="38"/>
        <end position="57"/>
    </location>
</feature>
<dbReference type="GO" id="GO:0006813">
    <property type="term" value="P:potassium ion transport"/>
    <property type="evidence" value="ECO:0007669"/>
    <property type="project" value="InterPro"/>
</dbReference>
<feature type="transmembrane region" description="Helical" evidence="7">
    <location>
        <begin position="6"/>
        <end position="26"/>
    </location>
</feature>
<evidence type="ECO:0000256" key="6">
    <source>
        <dbReference type="ARBA" id="ARBA00023136"/>
    </source>
</evidence>
<evidence type="ECO:0000256" key="5">
    <source>
        <dbReference type="ARBA" id="ARBA00022989"/>
    </source>
</evidence>
<keyword evidence="4" id="KW-0677">Repeat</keyword>
<keyword evidence="6 7" id="KW-0472">Membrane</keyword>
<dbReference type="GO" id="GO:0008324">
    <property type="term" value="F:monoatomic cation transmembrane transporter activity"/>
    <property type="evidence" value="ECO:0007669"/>
    <property type="project" value="InterPro"/>
</dbReference>
<accession>A0A3B0MJK9</accession>
<comment type="subcellular location">
    <subcellularLocation>
        <location evidence="1">Membrane</location>
        <topology evidence="1">Multi-pass membrane protein</topology>
    </subcellularLocation>
</comment>
<dbReference type="InterPro" id="IPR004680">
    <property type="entry name" value="Cit_transptr-like_dom"/>
</dbReference>
<keyword evidence="5 7" id="KW-1133">Transmembrane helix</keyword>
<feature type="transmembrane region" description="Helical" evidence="7">
    <location>
        <begin position="364"/>
        <end position="384"/>
    </location>
</feature>
<dbReference type="PROSITE" id="PS51202">
    <property type="entry name" value="RCK_C"/>
    <property type="match status" value="2"/>
</dbReference>
<dbReference type="Pfam" id="PF02080">
    <property type="entry name" value="TrkA_C"/>
    <property type="match status" value="2"/>
</dbReference>
<dbReference type="Pfam" id="PF03600">
    <property type="entry name" value="CitMHS"/>
    <property type="match status" value="1"/>
</dbReference>
<dbReference type="PANTHER" id="PTHR43652">
    <property type="entry name" value="BASIC AMINO ACID ANTIPORTER YFCC-RELATED"/>
    <property type="match status" value="1"/>
</dbReference>
<keyword evidence="2" id="KW-0813">Transport</keyword>
<sequence length="481" mass="53148">MITVAGLGAFMSSTGIVAIFIPVVLNVAKQMKIPPGRLMMPLGFAGLISGMMTLVATPPNMIVNSELVREGYAGFKFFVITPIGIAVLLLAIIYMWLVRRRLSNREITAGSAPHRRTFHDFIRDYKLTGRARCLAICPGSPLIGYSLDELHLRIRYSANVIGIERWHRFRRLMLSVTAATELHERDVLLVDMSDSEVDLNEICHEQKLDSMILRSEYFSARVREVGMAEFSLAPQSDSLGSTLREIKFRTRYGLNVVGIYREGKTIDDKLIDQPMRLGDVLLIVGDWKLIHLLSTDRRNFIVLNLAAEVEAVAPAASQAPHAIFCLILMVTMMAIDEIPNFIAVLIACLLMGKFRCIDMESAYLAIHWPSIMLIVGMMPFALALQKTGGIYLIVNLLIDIAGGMGPRIMLLCLFIVCVVTGLFISNTATAILMAPVVIAVANHMSVSLILFAMVISVAASAAFMTPVFSPVNTLIFGAWWL</sequence>
<feature type="transmembrane region" description="Helical" evidence="7">
    <location>
        <begin position="77"/>
        <end position="97"/>
    </location>
</feature>
<name>A0A3B0MJK9_9GAMM</name>
<dbReference type="GO" id="GO:0005886">
    <property type="term" value="C:plasma membrane"/>
    <property type="evidence" value="ECO:0007669"/>
    <property type="project" value="TreeGrafter"/>
</dbReference>
<dbReference type="InterPro" id="IPR036721">
    <property type="entry name" value="RCK_C_sf"/>
</dbReference>
<dbReference type="InterPro" id="IPR051679">
    <property type="entry name" value="DASS-Related_Transporters"/>
</dbReference>
<gene>
    <name evidence="9" type="ORF">ARTV_0105</name>
</gene>
<dbReference type="AlphaFoldDB" id="A0A3B0MJK9"/>
<reference evidence="9" key="1">
    <citation type="submission" date="2018-04" db="EMBL/GenBank/DDBJ databases">
        <authorList>
            <person name="Go L.Y."/>
            <person name="Mitchell J.A."/>
        </authorList>
    </citation>
    <scope>NUCLEOTIDE SEQUENCE</scope>
    <source>
        <strain evidence="9">ARTV</strain>
    </source>
</reference>
<feature type="transmembrane region" description="Helical" evidence="7">
    <location>
        <begin position="396"/>
        <end position="424"/>
    </location>
</feature>
<organism evidence="9">
    <name type="scientific">Arsenophonus endosymbiont of Trialeurodes vaporariorum</name>
    <dbReference type="NCBI Taxonomy" id="235567"/>
    <lineage>
        <taxon>Bacteria</taxon>
        <taxon>Pseudomonadati</taxon>
        <taxon>Pseudomonadota</taxon>
        <taxon>Gammaproteobacteria</taxon>
        <taxon>Enterobacterales</taxon>
        <taxon>Morganellaceae</taxon>
        <taxon>Arsenophonus</taxon>
    </lineage>
</organism>
<keyword evidence="3 7" id="KW-0812">Transmembrane</keyword>
<dbReference type="Gene3D" id="3.30.70.1450">
    <property type="entry name" value="Regulator of K+ conductance, C-terminal domain"/>
    <property type="match status" value="2"/>
</dbReference>
<dbReference type="InterPro" id="IPR006037">
    <property type="entry name" value="RCK_C"/>
</dbReference>